<dbReference type="EMBL" id="NIVS01000013">
    <property type="protein sequence ID" value="OWQ55184.1"/>
    <property type="molecule type" value="Genomic_DNA"/>
</dbReference>
<keyword evidence="2" id="KW-0233">DNA recombination</keyword>
<dbReference type="InterPro" id="IPR050090">
    <property type="entry name" value="Tyrosine_recombinase_XerCD"/>
</dbReference>
<gene>
    <name evidence="4" type="ORF">CEE60_05895</name>
</gene>
<dbReference type="PANTHER" id="PTHR30349">
    <property type="entry name" value="PHAGE INTEGRASE-RELATED"/>
    <property type="match status" value="1"/>
</dbReference>
<accession>A0A246HPG4</accession>
<organism evidence="4 5">
    <name type="scientific">Stenotrophomonas maltophilia</name>
    <name type="common">Pseudomonas maltophilia</name>
    <name type="synonym">Xanthomonas maltophilia</name>
    <dbReference type="NCBI Taxonomy" id="40324"/>
    <lineage>
        <taxon>Bacteria</taxon>
        <taxon>Pseudomonadati</taxon>
        <taxon>Pseudomonadota</taxon>
        <taxon>Gammaproteobacteria</taxon>
        <taxon>Lysobacterales</taxon>
        <taxon>Lysobacteraceae</taxon>
        <taxon>Stenotrophomonas</taxon>
        <taxon>Stenotrophomonas maltophilia group</taxon>
    </lineage>
</organism>
<dbReference type="AlphaFoldDB" id="A0A246HPG4"/>
<evidence type="ECO:0000256" key="1">
    <source>
        <dbReference type="ARBA" id="ARBA00022908"/>
    </source>
</evidence>
<dbReference type="GO" id="GO:0003677">
    <property type="term" value="F:DNA binding"/>
    <property type="evidence" value="ECO:0007669"/>
    <property type="project" value="InterPro"/>
</dbReference>
<dbReference type="PANTHER" id="PTHR30349:SF88">
    <property type="entry name" value="BLL1584 PROTEIN"/>
    <property type="match status" value="1"/>
</dbReference>
<evidence type="ECO:0000259" key="3">
    <source>
        <dbReference type="PROSITE" id="PS51898"/>
    </source>
</evidence>
<reference evidence="4 5" key="1">
    <citation type="submission" date="2017-06" db="EMBL/GenBank/DDBJ databases">
        <authorList>
            <person name="Kim H.J."/>
            <person name="Triplett B.A."/>
        </authorList>
    </citation>
    <scope>NUCLEOTIDE SEQUENCE [LARGE SCALE GENOMIC DNA]</scope>
    <source>
        <strain evidence="4 5">13146</strain>
    </source>
</reference>
<dbReference type="Pfam" id="PF00589">
    <property type="entry name" value="Phage_integrase"/>
    <property type="match status" value="1"/>
</dbReference>
<dbReference type="InterPro" id="IPR013762">
    <property type="entry name" value="Integrase-like_cat_sf"/>
</dbReference>
<dbReference type="GO" id="GO:0006310">
    <property type="term" value="P:DNA recombination"/>
    <property type="evidence" value="ECO:0007669"/>
    <property type="project" value="UniProtKB-KW"/>
</dbReference>
<evidence type="ECO:0000256" key="2">
    <source>
        <dbReference type="ARBA" id="ARBA00023172"/>
    </source>
</evidence>
<comment type="caution">
    <text evidence="4">The sequence shown here is derived from an EMBL/GenBank/DDBJ whole genome shotgun (WGS) entry which is preliminary data.</text>
</comment>
<dbReference type="CDD" id="cd00796">
    <property type="entry name" value="INT_Rci_Hp1_C"/>
    <property type="match status" value="1"/>
</dbReference>
<protein>
    <submittedName>
        <fullName evidence="4">Integrase</fullName>
    </submittedName>
</protein>
<dbReference type="Proteomes" id="UP000198157">
    <property type="component" value="Unassembled WGS sequence"/>
</dbReference>
<sequence>MSTRFRLGDYWLEQRKGSTVWYRAWRDASGCKQRASLGTRDPDEAKVALAQWFVENAAMKDQAPSDVLVSTVLTRYMHQHGDTLASKDSASRGVDLWNEFFGPAATLADVTIARQEDFMKWLAEREYSDGYVRRMLGVGKSAMNRAWKRGEISQVPFVELPPIGEAYPHYATRDQIVRLLNTEMPDHIWAYFLVRLCTACRGDAARDLQRFQIDVEARLVHLNPAGRRQTKKYRPTVPLLPALEAYLATVKPEAHLVHWHGRHIKSIKTTWRKLRKRALLPAWFVPKTVRHTLATWLRQRGVPAWDVSGLLGHHAGGTTDGYAHFDPAYMGPARAALTEIVEDLGRDVPKIRALLGVTMGSPCVTPQTALSTSSLGASGLRVVGGTGFEPVTPTMSR</sequence>
<dbReference type="Gene3D" id="1.10.443.10">
    <property type="entry name" value="Intergrase catalytic core"/>
    <property type="match status" value="1"/>
</dbReference>
<dbReference type="OrthoDB" id="9808346at2"/>
<dbReference type="InterPro" id="IPR002104">
    <property type="entry name" value="Integrase_catalytic"/>
</dbReference>
<proteinExistence type="predicted"/>
<evidence type="ECO:0000313" key="5">
    <source>
        <dbReference type="Proteomes" id="UP000198157"/>
    </source>
</evidence>
<evidence type="ECO:0000313" key="4">
    <source>
        <dbReference type="EMBL" id="OWQ55184.1"/>
    </source>
</evidence>
<keyword evidence="1" id="KW-0229">DNA integration</keyword>
<feature type="domain" description="Tyr recombinase" evidence="3">
    <location>
        <begin position="166"/>
        <end position="335"/>
    </location>
</feature>
<dbReference type="InterPro" id="IPR011010">
    <property type="entry name" value="DNA_brk_join_enz"/>
</dbReference>
<dbReference type="PROSITE" id="PS51898">
    <property type="entry name" value="TYR_RECOMBINASE"/>
    <property type="match status" value="1"/>
</dbReference>
<name>A0A246HPG4_STEMA</name>
<dbReference type="SUPFAM" id="SSF56349">
    <property type="entry name" value="DNA breaking-rejoining enzymes"/>
    <property type="match status" value="1"/>
</dbReference>
<dbReference type="GO" id="GO:0015074">
    <property type="term" value="P:DNA integration"/>
    <property type="evidence" value="ECO:0007669"/>
    <property type="project" value="UniProtKB-KW"/>
</dbReference>